<dbReference type="RefSeq" id="WP_315954796.1">
    <property type="nucleotide sequence ID" value="NZ_JAWCUD010000011.1"/>
</dbReference>
<name>A0ABU3RKL4_9BACL</name>
<keyword evidence="2" id="KW-1185">Reference proteome</keyword>
<proteinExistence type="predicted"/>
<accession>A0ABU3RKL4</accession>
<sequence length="76" mass="8672">MIENVIRRGIRRYLKFTLFVPFGEVMDYVGSSRIAQIGSHFFLIAEIEANTTAVEIDPLFAVRATTEQARRLIRGV</sequence>
<reference evidence="1 2" key="1">
    <citation type="submission" date="2023-10" db="EMBL/GenBank/DDBJ databases">
        <title>Paenibacillus strain PFR10 Genome sequencing and assembly.</title>
        <authorList>
            <person name="Kim I."/>
        </authorList>
    </citation>
    <scope>NUCLEOTIDE SEQUENCE [LARGE SCALE GENOMIC DNA]</scope>
    <source>
        <strain evidence="1 2">PFR10</strain>
    </source>
</reference>
<comment type="caution">
    <text evidence="1">The sequence shown here is derived from an EMBL/GenBank/DDBJ whole genome shotgun (WGS) entry which is preliminary data.</text>
</comment>
<organism evidence="1 2">
    <name type="scientific">Paenibacillus violae</name>
    <dbReference type="NCBI Taxonomy" id="3077234"/>
    <lineage>
        <taxon>Bacteria</taxon>
        <taxon>Bacillati</taxon>
        <taxon>Bacillota</taxon>
        <taxon>Bacilli</taxon>
        <taxon>Bacillales</taxon>
        <taxon>Paenibacillaceae</taxon>
        <taxon>Paenibacillus</taxon>
    </lineage>
</organism>
<evidence type="ECO:0000313" key="1">
    <source>
        <dbReference type="EMBL" id="MDU0204823.1"/>
    </source>
</evidence>
<dbReference type="Proteomes" id="UP001260980">
    <property type="component" value="Unassembled WGS sequence"/>
</dbReference>
<dbReference type="EMBL" id="JAWCUD010000011">
    <property type="protein sequence ID" value="MDU0204823.1"/>
    <property type="molecule type" value="Genomic_DNA"/>
</dbReference>
<evidence type="ECO:0000313" key="2">
    <source>
        <dbReference type="Proteomes" id="UP001260980"/>
    </source>
</evidence>
<protein>
    <submittedName>
        <fullName evidence="1">Uncharacterized protein</fullName>
    </submittedName>
</protein>
<gene>
    <name evidence="1" type="ORF">RQP52_27450</name>
</gene>